<protein>
    <recommendedName>
        <fullName evidence="2">Myb/SANT-like domain-containing protein</fullName>
    </recommendedName>
</protein>
<dbReference type="Proteomes" id="UP000824890">
    <property type="component" value="Unassembled WGS sequence"/>
</dbReference>
<organism evidence="3 4">
    <name type="scientific">Brassica napus</name>
    <name type="common">Rape</name>
    <dbReference type="NCBI Taxonomy" id="3708"/>
    <lineage>
        <taxon>Eukaryota</taxon>
        <taxon>Viridiplantae</taxon>
        <taxon>Streptophyta</taxon>
        <taxon>Embryophyta</taxon>
        <taxon>Tracheophyta</taxon>
        <taxon>Spermatophyta</taxon>
        <taxon>Magnoliopsida</taxon>
        <taxon>eudicotyledons</taxon>
        <taxon>Gunneridae</taxon>
        <taxon>Pentapetalae</taxon>
        <taxon>rosids</taxon>
        <taxon>malvids</taxon>
        <taxon>Brassicales</taxon>
        <taxon>Brassicaceae</taxon>
        <taxon>Brassiceae</taxon>
        <taxon>Brassica</taxon>
    </lineage>
</organism>
<feature type="domain" description="Myb/SANT-like" evidence="2">
    <location>
        <begin position="40"/>
        <end position="134"/>
    </location>
</feature>
<reference evidence="3 4" key="1">
    <citation type="submission" date="2021-05" db="EMBL/GenBank/DDBJ databases">
        <title>Genome Assembly of Synthetic Allotetraploid Brassica napus Reveals Homoeologous Exchanges between Subgenomes.</title>
        <authorList>
            <person name="Davis J.T."/>
        </authorList>
    </citation>
    <scope>NUCLEOTIDE SEQUENCE [LARGE SCALE GENOMIC DNA]</scope>
    <source>
        <strain evidence="4">cv. Da-Ae</strain>
        <tissue evidence="3">Seedling</tissue>
    </source>
</reference>
<dbReference type="InterPro" id="IPR024752">
    <property type="entry name" value="Myb/SANT-like_dom"/>
</dbReference>
<feature type="compositionally biased region" description="Low complexity" evidence="1">
    <location>
        <begin position="208"/>
        <end position="239"/>
    </location>
</feature>
<evidence type="ECO:0000256" key="1">
    <source>
        <dbReference type="SAM" id="MobiDB-lite"/>
    </source>
</evidence>
<comment type="caution">
    <text evidence="3">The sequence shown here is derived from an EMBL/GenBank/DDBJ whole genome shotgun (WGS) entry which is preliminary data.</text>
</comment>
<dbReference type="Pfam" id="PF12776">
    <property type="entry name" value="Myb_DNA-bind_3"/>
    <property type="match status" value="1"/>
</dbReference>
<gene>
    <name evidence="3" type="ORF">HID58_082007</name>
</gene>
<feature type="region of interest" description="Disordered" evidence="1">
    <location>
        <begin position="194"/>
        <end position="245"/>
    </location>
</feature>
<accession>A0ABQ7Y9C4</accession>
<dbReference type="PANTHER" id="PTHR31704:SF55">
    <property type="entry name" value="MYB_SANT-LIKE DNA-BINDING DOMAIN PROTEIN"/>
    <property type="match status" value="1"/>
</dbReference>
<keyword evidence="4" id="KW-1185">Reference proteome</keyword>
<evidence type="ECO:0000313" key="3">
    <source>
        <dbReference type="EMBL" id="KAH0864796.1"/>
    </source>
</evidence>
<evidence type="ECO:0000259" key="2">
    <source>
        <dbReference type="Pfam" id="PF12776"/>
    </source>
</evidence>
<sequence length="499" mass="57925">MFSLFSVQSRHHYQIVIHIFPHCSSTSRTLLSKKREEIFRWNPNRESVFIELYDRAIAMGDYRFKDPTPAGREFLVDKFNQTFNCNVNYRFFKEKLDQLKRKYKKYKHLMKNSTGISVDPITSVISASDSWWKDREIGSLNTLCTKEELMNDGQNHDEDHLYSETYGGDMQHTEVPETQENEEVYRFTHENLHQNSSPAVDPFRIPTSRVQQRGGLRRGSSSQRGVGNSRGSARSGSQGSRRKQSFEITLTDTMNGFREFQHQSLHQLRPNSFDEDEYNEFDTAVKIFESMELPNDTNFYWACIHALKEERFWRKYFIDRAERTIEDKLNLVVQLVGNGILVFNNGEHRQMRRNRVHLQIHCSGVHRQMPHNGFISKCSTVGYTTCSTMGCASKYSTMRFITKYSTMGSNICCSTMGLITDHSSMGIITRCSTIYSSEKCSTWIFPRNRRVSPEFGFTNYASTSKASRPRRRGGLFNIWGTERGLNLNETQESDSTSDN</sequence>
<dbReference type="PANTHER" id="PTHR31704">
    <property type="entry name" value="MYB/SANT-LIKE DNA-BINDING DOMAIN PROTEIN-RELATED"/>
    <property type="match status" value="1"/>
</dbReference>
<evidence type="ECO:0000313" key="4">
    <source>
        <dbReference type="Proteomes" id="UP000824890"/>
    </source>
</evidence>
<name>A0ABQ7Y9C4_BRANA</name>
<dbReference type="EMBL" id="JAGKQM010000018">
    <property type="protein sequence ID" value="KAH0864796.1"/>
    <property type="molecule type" value="Genomic_DNA"/>
</dbReference>
<proteinExistence type="predicted"/>